<proteinExistence type="predicted"/>
<keyword evidence="4" id="KW-1185">Reference proteome</keyword>
<evidence type="ECO:0000313" key="3">
    <source>
        <dbReference type="EMBL" id="CRZ18967.1"/>
    </source>
</evidence>
<gene>
    <name evidence="3" type="ORF">BN2156_05882</name>
</gene>
<reference evidence="4" key="1">
    <citation type="submission" date="2015-07" db="EMBL/GenBank/DDBJ databases">
        <authorList>
            <person name="Urmite Genomes"/>
        </authorList>
    </citation>
    <scope>NUCLEOTIDE SEQUENCE [LARGE SCALE GENOMIC DNA]</scope>
    <source>
        <strain evidence="4">type strain: ATCC 49404</strain>
    </source>
</reference>
<evidence type="ECO:0000256" key="2">
    <source>
        <dbReference type="SAM" id="SignalP"/>
    </source>
</evidence>
<dbReference type="RefSeq" id="WP_090518349.1">
    <property type="nucleotide sequence ID" value="NZ_CWKH01000003.1"/>
</dbReference>
<evidence type="ECO:0000313" key="4">
    <source>
        <dbReference type="Proteomes" id="UP000199147"/>
    </source>
</evidence>
<dbReference type="AlphaFoldDB" id="A0A0H5RZJ9"/>
<feature type="chain" id="PRO_5038551506" evidence="2">
    <location>
        <begin position="29"/>
        <end position="129"/>
    </location>
</feature>
<feature type="compositionally biased region" description="Polar residues" evidence="1">
    <location>
        <begin position="117"/>
        <end position="129"/>
    </location>
</feature>
<dbReference type="OrthoDB" id="4729274at2"/>
<keyword evidence="2" id="KW-0732">Signal</keyword>
<name>A0A0H5RZJ9_9MYCO</name>
<evidence type="ECO:0000256" key="1">
    <source>
        <dbReference type="SAM" id="MobiDB-lite"/>
    </source>
</evidence>
<sequence length="129" mass="12577" precursor="true">MATFPISMRRLIFAGGFVVAAATAPAIAAFAVPMSSGPAVACPTGEEEDLYSGACVPHTVPNSPSPFSGTAANPDLPSVNLPGGGGSIPCTGANSGECIGLAEEQQAQGPQPVPESTVGSSPTVHGSIG</sequence>
<organism evidence="3 4">
    <name type="scientific">Mycolicibacterium neworleansense</name>
    <dbReference type="NCBI Taxonomy" id="146018"/>
    <lineage>
        <taxon>Bacteria</taxon>
        <taxon>Bacillati</taxon>
        <taxon>Actinomycetota</taxon>
        <taxon>Actinomycetes</taxon>
        <taxon>Mycobacteriales</taxon>
        <taxon>Mycobacteriaceae</taxon>
        <taxon>Mycolicibacterium</taxon>
    </lineage>
</organism>
<accession>A0A0H5RZJ9</accession>
<feature type="signal peptide" evidence="2">
    <location>
        <begin position="1"/>
        <end position="28"/>
    </location>
</feature>
<dbReference type="STRING" id="146018.BN2156_05882"/>
<dbReference type="Proteomes" id="UP000199147">
    <property type="component" value="Unassembled WGS sequence"/>
</dbReference>
<dbReference type="EMBL" id="CWKH01000003">
    <property type="protein sequence ID" value="CRZ18967.1"/>
    <property type="molecule type" value="Genomic_DNA"/>
</dbReference>
<protein>
    <submittedName>
        <fullName evidence="3">Intersectin-EH binding protein Ibp1</fullName>
    </submittedName>
</protein>
<feature type="region of interest" description="Disordered" evidence="1">
    <location>
        <begin position="102"/>
        <end position="129"/>
    </location>
</feature>